<dbReference type="Proteomes" id="UP000266673">
    <property type="component" value="Unassembled WGS sequence"/>
</dbReference>
<organism evidence="1 2">
    <name type="scientific">Gigaspora rosea</name>
    <dbReference type="NCBI Taxonomy" id="44941"/>
    <lineage>
        <taxon>Eukaryota</taxon>
        <taxon>Fungi</taxon>
        <taxon>Fungi incertae sedis</taxon>
        <taxon>Mucoromycota</taxon>
        <taxon>Glomeromycotina</taxon>
        <taxon>Glomeromycetes</taxon>
        <taxon>Diversisporales</taxon>
        <taxon>Gigasporaceae</taxon>
        <taxon>Gigaspora</taxon>
    </lineage>
</organism>
<accession>A0A397W9A8</accession>
<keyword evidence="2" id="KW-1185">Reference proteome</keyword>
<dbReference type="OrthoDB" id="2434080at2759"/>
<evidence type="ECO:0000313" key="1">
    <source>
        <dbReference type="EMBL" id="RIB30662.1"/>
    </source>
</evidence>
<dbReference type="EMBL" id="QKWP01000007">
    <property type="protein sequence ID" value="RIB30662.1"/>
    <property type="molecule type" value="Genomic_DNA"/>
</dbReference>
<evidence type="ECO:0000313" key="2">
    <source>
        <dbReference type="Proteomes" id="UP000266673"/>
    </source>
</evidence>
<reference evidence="1 2" key="1">
    <citation type="submission" date="2018-06" db="EMBL/GenBank/DDBJ databases">
        <title>Comparative genomics reveals the genomic features of Rhizophagus irregularis, R. cerebriforme, R. diaphanum and Gigaspora rosea, and their symbiotic lifestyle signature.</title>
        <authorList>
            <person name="Morin E."/>
            <person name="San Clemente H."/>
            <person name="Chen E.C.H."/>
            <person name="De La Providencia I."/>
            <person name="Hainaut M."/>
            <person name="Kuo A."/>
            <person name="Kohler A."/>
            <person name="Murat C."/>
            <person name="Tang N."/>
            <person name="Roy S."/>
            <person name="Loubradou J."/>
            <person name="Henrissat B."/>
            <person name="Grigoriev I.V."/>
            <person name="Corradi N."/>
            <person name="Roux C."/>
            <person name="Martin F.M."/>
        </authorList>
    </citation>
    <scope>NUCLEOTIDE SEQUENCE [LARGE SCALE GENOMIC DNA]</scope>
    <source>
        <strain evidence="1 2">DAOM 194757</strain>
    </source>
</reference>
<comment type="caution">
    <text evidence="1">The sequence shown here is derived from an EMBL/GenBank/DDBJ whole genome shotgun (WGS) entry which is preliminary data.</text>
</comment>
<dbReference type="AlphaFoldDB" id="A0A397W9A8"/>
<name>A0A397W9A8_9GLOM</name>
<proteinExistence type="predicted"/>
<gene>
    <name evidence="1" type="ORF">C2G38_2151924</name>
</gene>
<protein>
    <submittedName>
        <fullName evidence="1">Uncharacterized protein</fullName>
    </submittedName>
</protein>
<sequence>MCVHKNFWYILVLDEKDVDISDLPLLNRYEKQKLSINGIIDNNIKKLVEELEKWSNQIGAIAKSEFNEKDILSDLIRRSVIDLELIS</sequence>